<keyword evidence="3" id="KW-1185">Reference proteome</keyword>
<proteinExistence type="predicted"/>
<dbReference type="EMBL" id="JARKNE010000007">
    <property type="protein sequence ID" value="KAK5819120.1"/>
    <property type="molecule type" value="Genomic_DNA"/>
</dbReference>
<feature type="region of interest" description="Disordered" evidence="1">
    <location>
        <begin position="1"/>
        <end position="20"/>
    </location>
</feature>
<sequence>MVDGDEGWGQSPQHNDFSTNYPNCNGKCQLTVSQALSKLQSTTDLSLHNNDQGLYKKIDGTNSGVGKDELGDNFKTDVRELQELFSKLNPMDKVFVPHSLVSNGLNGRFHTNNIAL</sequence>
<protein>
    <submittedName>
        <fullName evidence="2">Uncharacterized protein</fullName>
    </submittedName>
</protein>
<comment type="caution">
    <text evidence="2">The sequence shown here is derived from an EMBL/GenBank/DDBJ whole genome shotgun (WGS) entry which is preliminary data.</text>
</comment>
<organism evidence="2 3">
    <name type="scientific">Gossypium arboreum</name>
    <name type="common">Tree cotton</name>
    <name type="synonym">Gossypium nanking</name>
    <dbReference type="NCBI Taxonomy" id="29729"/>
    <lineage>
        <taxon>Eukaryota</taxon>
        <taxon>Viridiplantae</taxon>
        <taxon>Streptophyta</taxon>
        <taxon>Embryophyta</taxon>
        <taxon>Tracheophyta</taxon>
        <taxon>Spermatophyta</taxon>
        <taxon>Magnoliopsida</taxon>
        <taxon>eudicotyledons</taxon>
        <taxon>Gunneridae</taxon>
        <taxon>Pentapetalae</taxon>
        <taxon>rosids</taxon>
        <taxon>malvids</taxon>
        <taxon>Malvales</taxon>
        <taxon>Malvaceae</taxon>
        <taxon>Malvoideae</taxon>
        <taxon>Gossypium</taxon>
    </lineage>
</organism>
<accession>A0ABR0PCY9</accession>
<evidence type="ECO:0000256" key="1">
    <source>
        <dbReference type="SAM" id="MobiDB-lite"/>
    </source>
</evidence>
<name>A0ABR0PCY9_GOSAR</name>
<evidence type="ECO:0000313" key="2">
    <source>
        <dbReference type="EMBL" id="KAK5819120.1"/>
    </source>
</evidence>
<evidence type="ECO:0000313" key="3">
    <source>
        <dbReference type="Proteomes" id="UP001358586"/>
    </source>
</evidence>
<gene>
    <name evidence="2" type="ORF">PVK06_024081</name>
</gene>
<feature type="compositionally biased region" description="Polar residues" evidence="1">
    <location>
        <begin position="10"/>
        <end position="20"/>
    </location>
</feature>
<reference evidence="2 3" key="1">
    <citation type="submission" date="2023-03" db="EMBL/GenBank/DDBJ databases">
        <title>WGS of Gossypium arboreum.</title>
        <authorList>
            <person name="Yu D."/>
        </authorList>
    </citation>
    <scope>NUCLEOTIDE SEQUENCE [LARGE SCALE GENOMIC DNA]</scope>
    <source>
        <tissue evidence="2">Leaf</tissue>
    </source>
</reference>
<dbReference type="Proteomes" id="UP001358586">
    <property type="component" value="Chromosome 7"/>
</dbReference>